<dbReference type="Pfam" id="PF01753">
    <property type="entry name" value="zf-MYND"/>
    <property type="match status" value="1"/>
</dbReference>
<organism evidence="6 7">
    <name type="scientific">Hebeloma cylindrosporum</name>
    <dbReference type="NCBI Taxonomy" id="76867"/>
    <lineage>
        <taxon>Eukaryota</taxon>
        <taxon>Fungi</taxon>
        <taxon>Dikarya</taxon>
        <taxon>Basidiomycota</taxon>
        <taxon>Agaricomycotina</taxon>
        <taxon>Agaricomycetes</taxon>
        <taxon>Agaricomycetidae</taxon>
        <taxon>Agaricales</taxon>
        <taxon>Agaricineae</taxon>
        <taxon>Hymenogastraceae</taxon>
        <taxon>Hebeloma</taxon>
    </lineage>
</organism>
<evidence type="ECO:0000256" key="4">
    <source>
        <dbReference type="PROSITE-ProRule" id="PRU00134"/>
    </source>
</evidence>
<name>A0A0C2Z008_HEBCY</name>
<keyword evidence="1" id="KW-0479">Metal-binding</keyword>
<evidence type="ECO:0000313" key="7">
    <source>
        <dbReference type="Proteomes" id="UP000053424"/>
    </source>
</evidence>
<protein>
    <recommendedName>
        <fullName evidence="5">MYND-type domain-containing protein</fullName>
    </recommendedName>
</protein>
<evidence type="ECO:0000256" key="3">
    <source>
        <dbReference type="ARBA" id="ARBA00022833"/>
    </source>
</evidence>
<keyword evidence="3" id="KW-0862">Zinc</keyword>
<dbReference type="PROSITE" id="PS50865">
    <property type="entry name" value="ZF_MYND_2"/>
    <property type="match status" value="1"/>
</dbReference>
<reference evidence="6 7" key="1">
    <citation type="submission" date="2014-04" db="EMBL/GenBank/DDBJ databases">
        <authorList>
            <consortium name="DOE Joint Genome Institute"/>
            <person name="Kuo A."/>
            <person name="Gay G."/>
            <person name="Dore J."/>
            <person name="Kohler A."/>
            <person name="Nagy L.G."/>
            <person name="Floudas D."/>
            <person name="Copeland A."/>
            <person name="Barry K.W."/>
            <person name="Cichocki N."/>
            <person name="Veneault-Fourrey C."/>
            <person name="LaButti K."/>
            <person name="Lindquist E.A."/>
            <person name="Lipzen A."/>
            <person name="Lundell T."/>
            <person name="Morin E."/>
            <person name="Murat C."/>
            <person name="Sun H."/>
            <person name="Tunlid A."/>
            <person name="Henrissat B."/>
            <person name="Grigoriev I.V."/>
            <person name="Hibbett D.S."/>
            <person name="Martin F."/>
            <person name="Nordberg H.P."/>
            <person name="Cantor M.N."/>
            <person name="Hua S.X."/>
        </authorList>
    </citation>
    <scope>NUCLEOTIDE SEQUENCE [LARGE SCALE GENOMIC DNA]</scope>
    <source>
        <strain evidence="7">h7</strain>
    </source>
</reference>
<dbReference type="OrthoDB" id="2998255at2759"/>
<evidence type="ECO:0000313" key="6">
    <source>
        <dbReference type="EMBL" id="KIM46562.1"/>
    </source>
</evidence>
<sequence length="611" mass="70207">MRLMMVTSLTYLRWEASHRLRDIIARSKTCIACLRTSCASLAYSSFLFVSLIMAKRKNKPANPTDSCESESTEFLLASIRDPHNPKHCGMCLHGALMVKAERSSNHPSKKQRSPDPQEATLYTALIKFVLQERTDKQVDRLLERFSVCTCQISDRTIQTYHDKGRKQSAWTLTRAHIEESTSGDEKPKFTVERCAFIADLFYVLLAVLKESGVVSVAKGSSQSWPTHTADLLPFGPDNFMQSMMRWYRFIPDTAIFDLTGHALRVCNTLLIPSLATFKMSHVVVETTRRLVDTTMVDILSTNEAVRNHAGERFKYVASNFIFFLTLVLNSKFDIRAELVRGCETKAMQLCSILLYLFSDPNMPPCGIDRSVFLMLAVHGQDLFRFFHMHRFPRPDMPVHPEVVKYDLIRFPPPPPPEHRQSTTLQQIRRTHEEMRCSAYKCTNSLQSSGNEFQRCARCLVVSYCGRECQSRAWKDEKYPHKRVCPSLRSLIDRGGGHSLFFKEGATAMVLKNWRNAGVVDDDLNIYDEWDKLIYESRGYPLPDGTEWTPGYDDYNELIAQLSTKGRGPKAKYLNRLARWPSEERKQRESLMQLPFWEPPEIERALVPISIK</sequence>
<dbReference type="GO" id="GO:0008270">
    <property type="term" value="F:zinc ion binding"/>
    <property type="evidence" value="ECO:0007669"/>
    <property type="project" value="UniProtKB-KW"/>
</dbReference>
<feature type="domain" description="MYND-type" evidence="5">
    <location>
        <begin position="441"/>
        <end position="484"/>
    </location>
</feature>
<dbReference type="HOGENOM" id="CLU_494357_0_0_1"/>
<dbReference type="STRING" id="686832.A0A0C2Z008"/>
<evidence type="ECO:0000259" key="5">
    <source>
        <dbReference type="PROSITE" id="PS50865"/>
    </source>
</evidence>
<keyword evidence="2 4" id="KW-0863">Zinc-finger</keyword>
<dbReference type="AlphaFoldDB" id="A0A0C2Z008"/>
<evidence type="ECO:0000256" key="2">
    <source>
        <dbReference type="ARBA" id="ARBA00022771"/>
    </source>
</evidence>
<accession>A0A0C2Z008</accession>
<evidence type="ECO:0000256" key="1">
    <source>
        <dbReference type="ARBA" id="ARBA00022723"/>
    </source>
</evidence>
<dbReference type="SUPFAM" id="SSF144232">
    <property type="entry name" value="HIT/MYND zinc finger-like"/>
    <property type="match status" value="1"/>
</dbReference>
<keyword evidence="7" id="KW-1185">Reference proteome</keyword>
<reference evidence="7" key="2">
    <citation type="submission" date="2015-01" db="EMBL/GenBank/DDBJ databases">
        <title>Evolutionary Origins and Diversification of the Mycorrhizal Mutualists.</title>
        <authorList>
            <consortium name="DOE Joint Genome Institute"/>
            <consortium name="Mycorrhizal Genomics Consortium"/>
            <person name="Kohler A."/>
            <person name="Kuo A."/>
            <person name="Nagy L.G."/>
            <person name="Floudas D."/>
            <person name="Copeland A."/>
            <person name="Barry K.W."/>
            <person name="Cichocki N."/>
            <person name="Veneault-Fourrey C."/>
            <person name="LaButti K."/>
            <person name="Lindquist E.A."/>
            <person name="Lipzen A."/>
            <person name="Lundell T."/>
            <person name="Morin E."/>
            <person name="Murat C."/>
            <person name="Riley R."/>
            <person name="Ohm R."/>
            <person name="Sun H."/>
            <person name="Tunlid A."/>
            <person name="Henrissat B."/>
            <person name="Grigoriev I.V."/>
            <person name="Hibbett D.S."/>
            <person name="Martin F."/>
        </authorList>
    </citation>
    <scope>NUCLEOTIDE SEQUENCE [LARGE SCALE GENOMIC DNA]</scope>
    <source>
        <strain evidence="7">h7</strain>
    </source>
</reference>
<dbReference type="EMBL" id="KN831771">
    <property type="protein sequence ID" value="KIM46562.1"/>
    <property type="molecule type" value="Genomic_DNA"/>
</dbReference>
<dbReference type="Gene3D" id="6.10.140.2220">
    <property type="match status" value="1"/>
</dbReference>
<gene>
    <name evidence="6" type="ORF">M413DRAFT_441647</name>
</gene>
<proteinExistence type="predicted"/>
<dbReference type="InterPro" id="IPR002893">
    <property type="entry name" value="Znf_MYND"/>
</dbReference>
<dbReference type="Proteomes" id="UP000053424">
    <property type="component" value="Unassembled WGS sequence"/>
</dbReference>